<dbReference type="CDD" id="cd19090">
    <property type="entry name" value="AKR_AKR15A-like"/>
    <property type="match status" value="1"/>
</dbReference>
<dbReference type="InterPro" id="IPR036812">
    <property type="entry name" value="NAD(P)_OxRdtase_dom_sf"/>
</dbReference>
<organism evidence="2 3">
    <name type="scientific">Candidatus Choladousia intestinavium</name>
    <dbReference type="NCBI Taxonomy" id="2840727"/>
    <lineage>
        <taxon>Bacteria</taxon>
        <taxon>Bacillati</taxon>
        <taxon>Bacillota</taxon>
        <taxon>Clostridia</taxon>
        <taxon>Lachnospirales</taxon>
        <taxon>Lachnospiraceae</taxon>
        <taxon>Lachnospiraceae incertae sedis</taxon>
        <taxon>Candidatus Choladousia</taxon>
    </lineage>
</organism>
<dbReference type="Proteomes" id="UP000886757">
    <property type="component" value="Unassembled WGS sequence"/>
</dbReference>
<evidence type="ECO:0000259" key="1">
    <source>
        <dbReference type="Pfam" id="PF00248"/>
    </source>
</evidence>
<dbReference type="InterPro" id="IPR053135">
    <property type="entry name" value="AKR2_Oxidoreductase"/>
</dbReference>
<evidence type="ECO:0000313" key="2">
    <source>
        <dbReference type="EMBL" id="HIR13815.1"/>
    </source>
</evidence>
<dbReference type="Gene3D" id="3.20.20.100">
    <property type="entry name" value="NADP-dependent oxidoreductase domain"/>
    <property type="match status" value="1"/>
</dbReference>
<accession>A0A9D1D904</accession>
<feature type="domain" description="NADP-dependent oxidoreductase" evidence="1">
    <location>
        <begin position="17"/>
        <end position="322"/>
    </location>
</feature>
<dbReference type="SUPFAM" id="SSF51430">
    <property type="entry name" value="NAD(P)-linked oxidoreductase"/>
    <property type="match status" value="1"/>
</dbReference>
<dbReference type="PANTHER" id="PTHR43312:SF1">
    <property type="entry name" value="NADP-DEPENDENT OXIDOREDUCTASE DOMAIN-CONTAINING PROTEIN"/>
    <property type="match status" value="1"/>
</dbReference>
<comment type="caution">
    <text evidence="2">The sequence shown here is derived from an EMBL/GenBank/DDBJ whole genome shotgun (WGS) entry which is preliminary data.</text>
</comment>
<dbReference type="Pfam" id="PF00248">
    <property type="entry name" value="Aldo_ket_red"/>
    <property type="match status" value="1"/>
</dbReference>
<reference evidence="2" key="1">
    <citation type="submission" date="2020-10" db="EMBL/GenBank/DDBJ databases">
        <authorList>
            <person name="Gilroy R."/>
        </authorList>
    </citation>
    <scope>NUCLEOTIDE SEQUENCE</scope>
    <source>
        <strain evidence="2">ChiSjej4B22-8148</strain>
    </source>
</reference>
<protein>
    <submittedName>
        <fullName evidence="2">Aldo/keto reductase</fullName>
    </submittedName>
</protein>
<reference evidence="2" key="2">
    <citation type="journal article" date="2021" name="PeerJ">
        <title>Extensive microbial diversity within the chicken gut microbiome revealed by metagenomics and culture.</title>
        <authorList>
            <person name="Gilroy R."/>
            <person name="Ravi A."/>
            <person name="Getino M."/>
            <person name="Pursley I."/>
            <person name="Horton D.L."/>
            <person name="Alikhan N.F."/>
            <person name="Baker D."/>
            <person name="Gharbi K."/>
            <person name="Hall N."/>
            <person name="Watson M."/>
            <person name="Adriaenssens E.M."/>
            <person name="Foster-Nyarko E."/>
            <person name="Jarju S."/>
            <person name="Secka A."/>
            <person name="Antonio M."/>
            <person name="Oren A."/>
            <person name="Chaudhuri R.R."/>
            <person name="La Ragione R."/>
            <person name="Hildebrand F."/>
            <person name="Pallen M.J."/>
        </authorList>
    </citation>
    <scope>NUCLEOTIDE SEQUENCE</scope>
    <source>
        <strain evidence="2">ChiSjej4B22-8148</strain>
    </source>
</reference>
<dbReference type="InterPro" id="IPR023210">
    <property type="entry name" value="NADP_OxRdtase_dom"/>
</dbReference>
<gene>
    <name evidence="2" type="ORF">IAB31_07825</name>
</gene>
<sequence>MLLERKLGRTGIDVTVLGLGCYQITEEFDVKQETASRILDYAMEKGITWYHTAAMYGYGESEELVGRALMRHKENPKLHCATQIGYFDKPVKEEYANTIKQTWAPYFTDPEHLMRALKRSMWLLRKDVLDVLAIHEPDWPQWQIDPETGTGACIDFLEEAKKEGLVKNIGLGGWDYHGLAQLCDTGKFDFVLCAGGISLLTKDIYKELIPACKRHNVGVSLGGGFGQMTPYLVVKDRRWIELLKTVDDEKFYNVSRKLERLYNICDETGMSITELAIRYIMNHEEIHTHVAGARELSHIQQNLASAEKGPLPQDLFQELEDIQNSGQCPLVWDIRDVSRELAKKLK</sequence>
<dbReference type="AlphaFoldDB" id="A0A9D1D904"/>
<dbReference type="PANTHER" id="PTHR43312">
    <property type="entry name" value="D-THREO-ALDOSE 1-DEHYDROGENASE"/>
    <property type="match status" value="1"/>
</dbReference>
<proteinExistence type="predicted"/>
<evidence type="ECO:0000313" key="3">
    <source>
        <dbReference type="Proteomes" id="UP000886757"/>
    </source>
</evidence>
<dbReference type="EMBL" id="DVGK01000087">
    <property type="protein sequence ID" value="HIR13815.1"/>
    <property type="molecule type" value="Genomic_DNA"/>
</dbReference>
<name>A0A9D1D904_9FIRM</name>